<keyword evidence="1" id="KW-0732">Signal</keyword>
<protein>
    <recommendedName>
        <fullName evidence="4">Fruit-body specific protein a</fullName>
    </recommendedName>
</protein>
<evidence type="ECO:0000313" key="2">
    <source>
        <dbReference type="EMBL" id="RXW23566.1"/>
    </source>
</evidence>
<dbReference type="PANTHER" id="PTHR36578">
    <property type="entry name" value="CHROMOSOME 15, WHOLE GENOME SHOTGUN SEQUENCE"/>
    <property type="match status" value="1"/>
</dbReference>
<dbReference type="OrthoDB" id="271448at2759"/>
<dbReference type="EMBL" id="SDEE01000039">
    <property type="protein sequence ID" value="RXW23566.1"/>
    <property type="molecule type" value="Genomic_DNA"/>
</dbReference>
<name>A0A4Q2DUZ8_9AGAR</name>
<keyword evidence="3" id="KW-1185">Reference proteome</keyword>
<dbReference type="PANTHER" id="PTHR36578:SF1">
    <property type="entry name" value="APPLE DOMAIN-CONTAINING PROTEIN"/>
    <property type="match status" value="1"/>
</dbReference>
<feature type="chain" id="PRO_5020912817" description="Fruit-body specific protein a" evidence="1">
    <location>
        <begin position="23"/>
        <end position="511"/>
    </location>
</feature>
<dbReference type="Proteomes" id="UP000290288">
    <property type="component" value="Unassembled WGS sequence"/>
</dbReference>
<evidence type="ECO:0000256" key="1">
    <source>
        <dbReference type="SAM" id="SignalP"/>
    </source>
</evidence>
<dbReference type="STRING" id="2316362.A0A4Q2DUZ8"/>
<sequence length="511" mass="55593">MVTRALAGRLLTFTALAIVVYGAPNVVPPALRGVPNSVTEEINLDNTLTDAETIVSTVLVVDQKDGPKADTPPNLPVAETVVTAVDGVLTEAGATNSSNVRRRMLQTRHYSGAHELKKKRAISDYNVVFSGTGTGLTDRDASIQGTAYLTFRVVPNSTYNVEACLDFCSSEPKCVFANLYYELNNEALDHFDHEQSNLKCAIYGDVHTAVEKTNFGGQQSYRTGDSLTYIQQSGGWASKELVEPDAPEGYELVFGPTNGANNAPGYMGFAFLDKYDVDACARECNYRGADGRGGACQYFNIWRAVVAGVPTTYSCSMYYIPADASTAVNYGQGDLQVTFSRGYKRKNYITDGGFEGYTECSDFCFTESYASWIGTSPAGGYLDATIFYFNAYAHSGHGSALLGSATFADSLAGILTLTENLQTEAGKKYRVGFFQNSAFSGQTLQADAFVEVLWNGEAAKTYRVRDEGFSPEWKWVEVDVVARGNDVLAFRGGKAPAWTFLDDVALWPMFQ</sequence>
<evidence type="ECO:0000313" key="3">
    <source>
        <dbReference type="Proteomes" id="UP000290288"/>
    </source>
</evidence>
<proteinExistence type="predicted"/>
<dbReference type="AlphaFoldDB" id="A0A4Q2DUZ8"/>
<comment type="caution">
    <text evidence="2">The sequence shown here is derived from an EMBL/GenBank/DDBJ whole genome shotgun (WGS) entry which is preliminary data.</text>
</comment>
<evidence type="ECO:0008006" key="4">
    <source>
        <dbReference type="Google" id="ProtNLM"/>
    </source>
</evidence>
<reference evidence="2 3" key="1">
    <citation type="submission" date="2019-01" db="EMBL/GenBank/DDBJ databases">
        <title>Draft genome sequence of Psathyrella aberdarensis IHI B618.</title>
        <authorList>
            <person name="Buettner E."/>
            <person name="Kellner H."/>
        </authorList>
    </citation>
    <scope>NUCLEOTIDE SEQUENCE [LARGE SCALE GENOMIC DNA]</scope>
    <source>
        <strain evidence="2 3">IHI B618</strain>
    </source>
</reference>
<organism evidence="2 3">
    <name type="scientific">Candolleomyces aberdarensis</name>
    <dbReference type="NCBI Taxonomy" id="2316362"/>
    <lineage>
        <taxon>Eukaryota</taxon>
        <taxon>Fungi</taxon>
        <taxon>Dikarya</taxon>
        <taxon>Basidiomycota</taxon>
        <taxon>Agaricomycotina</taxon>
        <taxon>Agaricomycetes</taxon>
        <taxon>Agaricomycetidae</taxon>
        <taxon>Agaricales</taxon>
        <taxon>Agaricineae</taxon>
        <taxon>Psathyrellaceae</taxon>
        <taxon>Candolleomyces</taxon>
    </lineage>
</organism>
<accession>A0A4Q2DUZ8</accession>
<dbReference type="Gene3D" id="2.60.120.260">
    <property type="entry name" value="Galactose-binding domain-like"/>
    <property type="match status" value="1"/>
</dbReference>
<feature type="signal peptide" evidence="1">
    <location>
        <begin position="1"/>
        <end position="22"/>
    </location>
</feature>
<gene>
    <name evidence="2" type="ORF">EST38_g2291</name>
</gene>